<organism evidence="1">
    <name type="scientific">bioreactor metagenome</name>
    <dbReference type="NCBI Taxonomy" id="1076179"/>
    <lineage>
        <taxon>unclassified sequences</taxon>
        <taxon>metagenomes</taxon>
        <taxon>ecological metagenomes</taxon>
    </lineage>
</organism>
<comment type="caution">
    <text evidence="1">The sequence shown here is derived from an EMBL/GenBank/DDBJ whole genome shotgun (WGS) entry which is preliminary data.</text>
</comment>
<proteinExistence type="predicted"/>
<sequence length="79" mass="7970">MDDEVQVGARAACPGDSAPVGQVGGRLQMVVPVVAGIDPDLDPAGLVAGFDVRALALSKCAEASSKNCEKEGEPFDAPC</sequence>
<name>A0A645J4S9_9ZZZZ</name>
<dbReference type="EMBL" id="VSSQ01124796">
    <property type="protein sequence ID" value="MPN55484.1"/>
    <property type="molecule type" value="Genomic_DNA"/>
</dbReference>
<reference evidence="1" key="1">
    <citation type="submission" date="2019-08" db="EMBL/GenBank/DDBJ databases">
        <authorList>
            <person name="Kucharzyk K."/>
            <person name="Murdoch R.W."/>
            <person name="Higgins S."/>
            <person name="Loffler F."/>
        </authorList>
    </citation>
    <scope>NUCLEOTIDE SEQUENCE</scope>
</reference>
<gene>
    <name evidence="1" type="ORF">SDC9_203166</name>
</gene>
<accession>A0A645J4S9</accession>
<dbReference type="AlphaFoldDB" id="A0A645J4S9"/>
<protein>
    <submittedName>
        <fullName evidence="1">Uncharacterized protein</fullName>
    </submittedName>
</protein>
<evidence type="ECO:0000313" key="1">
    <source>
        <dbReference type="EMBL" id="MPN55484.1"/>
    </source>
</evidence>